<dbReference type="AlphaFoldDB" id="A0A8A1MCL0"/>
<organism evidence="1 2">
    <name type="scientific">Ajellomyces capsulatus</name>
    <name type="common">Darling's disease fungus</name>
    <name type="synonym">Histoplasma capsulatum</name>
    <dbReference type="NCBI Taxonomy" id="5037"/>
    <lineage>
        <taxon>Eukaryota</taxon>
        <taxon>Fungi</taxon>
        <taxon>Dikarya</taxon>
        <taxon>Ascomycota</taxon>
        <taxon>Pezizomycotina</taxon>
        <taxon>Eurotiomycetes</taxon>
        <taxon>Eurotiomycetidae</taxon>
        <taxon>Onygenales</taxon>
        <taxon>Ajellomycetaceae</taxon>
        <taxon>Histoplasma</taxon>
    </lineage>
</organism>
<evidence type="ECO:0000313" key="1">
    <source>
        <dbReference type="EMBL" id="QSS62940.1"/>
    </source>
</evidence>
<proteinExistence type="predicted"/>
<accession>A0A8A1MCL0</accession>
<sequence length="142" mass="15621">MTVISISSDRVTTQGQTAWCGVENTCNKLTKRVDKIPAHFEPTRDCKVAVDYICDEYAQARSSEAYQGKPTKISKCLVAGLVYFEDIPIKTFTILVPLQVSGNIKIGDVTVDTDHYYHVLGECFLKVAEGGKLVAISVSNIM</sequence>
<gene>
    <name evidence="1" type="ORF">I7I51_02683</name>
</gene>
<dbReference type="OrthoDB" id="4194786at2759"/>
<protein>
    <submittedName>
        <fullName evidence="1">Uncharacterized protein</fullName>
    </submittedName>
</protein>
<reference evidence="1" key="1">
    <citation type="submission" date="2021-01" db="EMBL/GenBank/DDBJ databases">
        <title>Chromosome-level genome assembly of a human fungal pathogen reveals clustering of transcriptionally co-regulated genes.</title>
        <authorList>
            <person name="Voorhies M."/>
            <person name="Cohen S."/>
            <person name="Shea T.P."/>
            <person name="Petrus S."/>
            <person name="Munoz J.F."/>
            <person name="Poplawski S."/>
            <person name="Goldman W.E."/>
            <person name="Michael T."/>
            <person name="Cuomo C.A."/>
            <person name="Sil A."/>
            <person name="Beyhan S."/>
        </authorList>
    </citation>
    <scope>NUCLEOTIDE SEQUENCE</scope>
    <source>
        <strain evidence="1">WU24</strain>
    </source>
</reference>
<dbReference type="Proteomes" id="UP000663671">
    <property type="component" value="Chromosome 7"/>
</dbReference>
<evidence type="ECO:0000313" key="2">
    <source>
        <dbReference type="Proteomes" id="UP000663671"/>
    </source>
</evidence>
<name>A0A8A1MCL0_AJECA</name>
<dbReference type="EMBL" id="CP069112">
    <property type="protein sequence ID" value="QSS62940.1"/>
    <property type="molecule type" value="Genomic_DNA"/>
</dbReference>
<dbReference type="VEuPathDB" id="FungiDB:I7I51_02683"/>